<protein>
    <submittedName>
        <fullName evidence="10">Alpha-amylase</fullName>
        <ecNumber evidence="10">3.2.1.1</ecNumber>
    </submittedName>
</protein>
<dbReference type="GO" id="GO:0004556">
    <property type="term" value="F:alpha-amylase activity"/>
    <property type="evidence" value="ECO:0007669"/>
    <property type="project" value="UniProtKB-EC"/>
</dbReference>
<dbReference type="NCBIfam" id="NF006968">
    <property type="entry name" value="PRK09441.1-1"/>
    <property type="match status" value="1"/>
</dbReference>
<dbReference type="SMART" id="SM00642">
    <property type="entry name" value="Aamy"/>
    <property type="match status" value="1"/>
</dbReference>
<organism evidence="10 11">
    <name type="scientific">Candidatus Pseudobacter hemicellulosilyticus</name>
    <dbReference type="NCBI Taxonomy" id="3121375"/>
    <lineage>
        <taxon>Bacteria</taxon>
        <taxon>Pseudomonadati</taxon>
        <taxon>Bacteroidota</taxon>
        <taxon>Chitinophagia</taxon>
        <taxon>Chitinophagales</taxon>
        <taxon>Chitinophagaceae</taxon>
        <taxon>Pseudobacter</taxon>
    </lineage>
</organism>
<feature type="active site" description="Nucleophile" evidence="7">
    <location>
        <position position="234"/>
    </location>
</feature>
<evidence type="ECO:0000313" key="10">
    <source>
        <dbReference type="EMBL" id="WEK33478.1"/>
    </source>
</evidence>
<dbReference type="EMBL" id="CP119311">
    <property type="protein sequence ID" value="WEK33478.1"/>
    <property type="molecule type" value="Genomic_DNA"/>
</dbReference>
<feature type="domain" description="Glycosyl hydrolase family 13 catalytic" evidence="9">
    <location>
        <begin position="4"/>
        <end position="400"/>
    </location>
</feature>
<dbReference type="PANTHER" id="PTHR43447">
    <property type="entry name" value="ALPHA-AMYLASE"/>
    <property type="match status" value="1"/>
</dbReference>
<evidence type="ECO:0000256" key="3">
    <source>
        <dbReference type="ARBA" id="ARBA00022723"/>
    </source>
</evidence>
<dbReference type="InterPro" id="IPR006047">
    <property type="entry name" value="GH13_cat_dom"/>
</dbReference>
<dbReference type="Gene3D" id="2.60.40.1180">
    <property type="entry name" value="Golgi alpha-mannosidase II"/>
    <property type="match status" value="1"/>
</dbReference>
<dbReference type="Gene3D" id="2.40.30.140">
    <property type="match status" value="1"/>
</dbReference>
<feature type="binding site" evidence="8">
    <location>
        <position position="238"/>
    </location>
    <ligand>
        <name>Ca(2+)</name>
        <dbReference type="ChEBI" id="CHEBI:29108"/>
        <label>1</label>
    </ligand>
</feature>
<proteinExistence type="inferred from homology"/>
<feature type="active site" description="Proton donor" evidence="7">
    <location>
        <position position="264"/>
    </location>
</feature>
<dbReference type="AlphaFoldDB" id="A0AAJ5WPS3"/>
<dbReference type="SUPFAM" id="SSF51011">
    <property type="entry name" value="Glycosyl hydrolase domain"/>
    <property type="match status" value="1"/>
</dbReference>
<keyword evidence="5" id="KW-0119">Carbohydrate metabolism</keyword>
<comment type="cofactor">
    <cofactor evidence="1">
        <name>Ca(2+)</name>
        <dbReference type="ChEBI" id="CHEBI:29108"/>
    </cofactor>
</comment>
<dbReference type="CDD" id="cd11318">
    <property type="entry name" value="AmyAc_bac_fung_AmyA"/>
    <property type="match status" value="1"/>
</dbReference>
<dbReference type="GO" id="GO:0005975">
    <property type="term" value="P:carbohydrate metabolic process"/>
    <property type="evidence" value="ECO:0007669"/>
    <property type="project" value="InterPro"/>
</dbReference>
<feature type="binding site" evidence="8">
    <location>
        <position position="197"/>
    </location>
    <ligand>
        <name>Ca(2+)</name>
        <dbReference type="ChEBI" id="CHEBI:29108"/>
        <label>1</label>
    </ligand>
</feature>
<dbReference type="EC" id="3.2.1.1" evidence="10"/>
<reference evidence="10" key="1">
    <citation type="submission" date="2023-03" db="EMBL/GenBank/DDBJ databases">
        <title>Andean soil-derived lignocellulolytic bacterial consortium as a source of novel taxa and putative plastic-active enzymes.</title>
        <authorList>
            <person name="Diaz-Garcia L."/>
            <person name="Chuvochina M."/>
            <person name="Feuerriegel G."/>
            <person name="Bunk B."/>
            <person name="Sproer C."/>
            <person name="Streit W.R."/>
            <person name="Rodriguez L.M."/>
            <person name="Overmann J."/>
            <person name="Jimenez D.J."/>
        </authorList>
    </citation>
    <scope>NUCLEOTIDE SEQUENCE</scope>
    <source>
        <strain evidence="10">MAG 7</strain>
    </source>
</reference>
<keyword evidence="6 10" id="KW-0326">Glycosidase</keyword>
<keyword evidence="3 8" id="KW-0479">Metal-binding</keyword>
<feature type="binding site" evidence="8">
    <location>
        <position position="104"/>
    </location>
    <ligand>
        <name>Ca(2+)</name>
        <dbReference type="ChEBI" id="CHEBI:29108"/>
        <label>1</label>
    </ligand>
</feature>
<evidence type="ECO:0000256" key="1">
    <source>
        <dbReference type="ARBA" id="ARBA00001913"/>
    </source>
</evidence>
<dbReference type="Proteomes" id="UP001220610">
    <property type="component" value="Chromosome"/>
</dbReference>
<keyword evidence="4 10" id="KW-0378">Hydrolase</keyword>
<evidence type="ECO:0000256" key="5">
    <source>
        <dbReference type="ARBA" id="ARBA00023277"/>
    </source>
</evidence>
<evidence type="ECO:0000313" key="11">
    <source>
        <dbReference type="Proteomes" id="UP001220610"/>
    </source>
</evidence>
<dbReference type="NCBIfam" id="NF006969">
    <property type="entry name" value="PRK09441.1-2"/>
    <property type="match status" value="1"/>
</dbReference>
<dbReference type="InterPro" id="IPR013776">
    <property type="entry name" value="A-amylase_thermo"/>
</dbReference>
<evidence type="ECO:0000256" key="6">
    <source>
        <dbReference type="ARBA" id="ARBA00023295"/>
    </source>
</evidence>
<name>A0AAJ5WPS3_9BACT</name>
<comment type="similarity">
    <text evidence="2">Belongs to the glycosyl hydrolase 13 family.</text>
</comment>
<feature type="binding site" evidence="8">
    <location>
        <position position="203"/>
    </location>
    <ligand>
        <name>Ca(2+)</name>
        <dbReference type="ChEBI" id="CHEBI:29108"/>
        <label>1</label>
    </ligand>
</feature>
<accession>A0AAJ5WPS3</accession>
<dbReference type="GO" id="GO:0005509">
    <property type="term" value="F:calcium ion binding"/>
    <property type="evidence" value="ECO:0007669"/>
    <property type="project" value="InterPro"/>
</dbReference>
<gene>
    <name evidence="10" type="ORF">P0Y53_13385</name>
</gene>
<dbReference type="SUPFAM" id="SSF51445">
    <property type="entry name" value="(Trans)glycosidases"/>
    <property type="match status" value="1"/>
</dbReference>
<dbReference type="Pfam" id="PF00128">
    <property type="entry name" value="Alpha-amylase"/>
    <property type="match status" value="1"/>
</dbReference>
<dbReference type="InterPro" id="IPR017853">
    <property type="entry name" value="GH"/>
</dbReference>
<keyword evidence="8" id="KW-0106">Calcium</keyword>
<evidence type="ECO:0000259" key="9">
    <source>
        <dbReference type="SMART" id="SM00642"/>
    </source>
</evidence>
<evidence type="ECO:0000256" key="8">
    <source>
        <dbReference type="PIRSR" id="PIRSR001021-2"/>
    </source>
</evidence>
<evidence type="ECO:0000256" key="2">
    <source>
        <dbReference type="ARBA" id="ARBA00008061"/>
    </source>
</evidence>
<dbReference type="PIRSF" id="PIRSF001021">
    <property type="entry name" value="Alph-amls_thrmst"/>
    <property type="match status" value="1"/>
</dbReference>
<dbReference type="Gene3D" id="3.20.20.80">
    <property type="entry name" value="Glycosidases"/>
    <property type="match status" value="1"/>
</dbReference>
<dbReference type="InterPro" id="IPR013780">
    <property type="entry name" value="Glyco_hydro_b"/>
</dbReference>
<evidence type="ECO:0000256" key="7">
    <source>
        <dbReference type="PIRSR" id="PIRSR001021-1"/>
    </source>
</evidence>
<sequence length="499" mass="57798">MNNPSLFQFFHWYYPDDGNLWNHCASQAEHLAWLGVTHVWLPPAYKAAWGSNDPGYAVYDIFDLGEFDQKATVRTKYGTKDQYLDCIKALHQHGLQAIADIVLNHKHGADETEEMTAREVNPLNRTEMALDTSQIRAHTKFTFPGRGDKYSSFVWDKHSFTGVSETMGDELKIYLIEHKDTANNWNEMMDDEMGNFDYLMGADIEFRNNFVREELKYWGKWYVETTGIDGFRLDAVKHINYRFFQEWLHYMRDTFQKEFFCVAEYWSGSKEPIINYCNALEQMTQVFDVPLHYNFYKASMEKKDYDLRSIWDGTVIRDLPTHAVTFVDNHDSQPFQSLESFVEYWFKPLAYALILLRVDGFPCIFFPALYGANYDEQRGEENFRVELAPIPALDKMMKARQLLAYGEQYDYFDHPNTVAWVRKGEADKEHSGCAVVMSNGDDGDKTMDMGEAFANTVFVDITGNIPDNITTNEHGQASFRCRGEAVSVWVKEAAVPLLG</sequence>
<evidence type="ECO:0000256" key="4">
    <source>
        <dbReference type="ARBA" id="ARBA00022801"/>
    </source>
</evidence>